<keyword evidence="2" id="KW-1185">Reference proteome</keyword>
<comment type="caution">
    <text evidence="1">The sequence shown here is derived from an EMBL/GenBank/DDBJ whole genome shotgun (WGS) entry which is preliminary data.</text>
</comment>
<sequence length="199" mass="21148">MAQWRRRRRWRRRRQRQARLASTGRAGDGAPWHERELSASDRAWRAIPVHRHPCLNPGRRWQRVGCRRRASPARGHPAPSSPSRASPPLPSTRPLDPSAVVRRRGVGSPGQSGRWPGPRPCCTSTAASRPVSQLVDGRHASSAVAAVAAVEAVAAVVASVAVAGSTAVGGGSGGDGNNGGGRRTFFRLSCGDARPARSN</sequence>
<proteinExistence type="predicted"/>
<protein>
    <submittedName>
        <fullName evidence="1">Uncharacterized protein</fullName>
    </submittedName>
</protein>
<evidence type="ECO:0000313" key="1">
    <source>
        <dbReference type="EMBL" id="KAK1861772.1"/>
    </source>
</evidence>
<evidence type="ECO:0000313" key="2">
    <source>
        <dbReference type="Proteomes" id="UP000798662"/>
    </source>
</evidence>
<accession>A0ACC3BV48</accession>
<dbReference type="EMBL" id="CM020618">
    <property type="protein sequence ID" value="KAK1861772.1"/>
    <property type="molecule type" value="Genomic_DNA"/>
</dbReference>
<gene>
    <name evidence="1" type="ORF">I4F81_004352</name>
</gene>
<dbReference type="Proteomes" id="UP000798662">
    <property type="component" value="Chromosome 1"/>
</dbReference>
<organism evidence="1 2">
    <name type="scientific">Pyropia yezoensis</name>
    <name type="common">Susabi-nori</name>
    <name type="synonym">Porphyra yezoensis</name>
    <dbReference type="NCBI Taxonomy" id="2788"/>
    <lineage>
        <taxon>Eukaryota</taxon>
        <taxon>Rhodophyta</taxon>
        <taxon>Bangiophyceae</taxon>
        <taxon>Bangiales</taxon>
        <taxon>Bangiaceae</taxon>
        <taxon>Pyropia</taxon>
    </lineage>
</organism>
<reference evidence="1" key="1">
    <citation type="submission" date="2019-11" db="EMBL/GenBank/DDBJ databases">
        <title>Nori genome reveals adaptations in red seaweeds to the harsh intertidal environment.</title>
        <authorList>
            <person name="Wang D."/>
            <person name="Mao Y."/>
        </authorList>
    </citation>
    <scope>NUCLEOTIDE SEQUENCE</scope>
    <source>
        <tissue evidence="1">Gametophyte</tissue>
    </source>
</reference>
<name>A0ACC3BV48_PYRYE</name>